<feature type="transmembrane region" description="Helical" evidence="8">
    <location>
        <begin position="325"/>
        <end position="342"/>
    </location>
</feature>
<feature type="transmembrane region" description="Helical" evidence="8">
    <location>
        <begin position="212"/>
        <end position="232"/>
    </location>
</feature>
<evidence type="ECO:0000313" key="10">
    <source>
        <dbReference type="EMBL" id="ROQ89581.1"/>
    </source>
</evidence>
<evidence type="ECO:0000259" key="9">
    <source>
        <dbReference type="Pfam" id="PF13231"/>
    </source>
</evidence>
<dbReference type="PANTHER" id="PTHR33908:SF3">
    <property type="entry name" value="UNDECAPRENYL PHOSPHATE-ALPHA-4-AMINO-4-DEOXY-L-ARABINOSE ARABINOSYL TRANSFERASE"/>
    <property type="match status" value="1"/>
</dbReference>
<feature type="domain" description="Glycosyltransferase RgtA/B/C/D-like" evidence="9">
    <location>
        <begin position="73"/>
        <end position="230"/>
    </location>
</feature>
<dbReference type="Proteomes" id="UP000276223">
    <property type="component" value="Unassembled WGS sequence"/>
</dbReference>
<feature type="transmembrane region" description="Helical" evidence="8">
    <location>
        <begin position="271"/>
        <end position="290"/>
    </location>
</feature>
<dbReference type="Pfam" id="PF13231">
    <property type="entry name" value="PMT_2"/>
    <property type="match status" value="1"/>
</dbReference>
<dbReference type="GO" id="GO:0009103">
    <property type="term" value="P:lipopolysaccharide biosynthetic process"/>
    <property type="evidence" value="ECO:0007669"/>
    <property type="project" value="TreeGrafter"/>
</dbReference>
<dbReference type="InterPro" id="IPR038731">
    <property type="entry name" value="RgtA/B/C-like"/>
</dbReference>
<protein>
    <submittedName>
        <fullName evidence="10">4-amino-4-deoxy-L-arabinose transferase</fullName>
    </submittedName>
</protein>
<organism evidence="10 11">
    <name type="scientific">Desulfosoma caldarium</name>
    <dbReference type="NCBI Taxonomy" id="610254"/>
    <lineage>
        <taxon>Bacteria</taxon>
        <taxon>Pseudomonadati</taxon>
        <taxon>Thermodesulfobacteriota</taxon>
        <taxon>Syntrophobacteria</taxon>
        <taxon>Syntrophobacterales</taxon>
        <taxon>Syntrophobacteraceae</taxon>
        <taxon>Desulfosoma</taxon>
    </lineage>
</organism>
<comment type="subcellular location">
    <subcellularLocation>
        <location evidence="1">Cell membrane</location>
        <topology evidence="1">Multi-pass membrane protein</topology>
    </subcellularLocation>
</comment>
<dbReference type="GO" id="GO:0010041">
    <property type="term" value="P:response to iron(III) ion"/>
    <property type="evidence" value="ECO:0007669"/>
    <property type="project" value="TreeGrafter"/>
</dbReference>
<evidence type="ECO:0000256" key="8">
    <source>
        <dbReference type="SAM" id="Phobius"/>
    </source>
</evidence>
<keyword evidence="6 8" id="KW-1133">Transmembrane helix</keyword>
<proteinExistence type="predicted"/>
<feature type="transmembrane region" description="Helical" evidence="8">
    <location>
        <begin position="95"/>
        <end position="114"/>
    </location>
</feature>
<comment type="caution">
    <text evidence="10">The sequence shown here is derived from an EMBL/GenBank/DDBJ whole genome shotgun (WGS) entry which is preliminary data.</text>
</comment>
<name>A0A3N1UNY8_9BACT</name>
<feature type="transmembrane region" description="Helical" evidence="8">
    <location>
        <begin position="379"/>
        <end position="400"/>
    </location>
</feature>
<evidence type="ECO:0000313" key="11">
    <source>
        <dbReference type="Proteomes" id="UP000276223"/>
    </source>
</evidence>
<dbReference type="InterPro" id="IPR050297">
    <property type="entry name" value="LipidA_mod_glycosyltrf_83"/>
</dbReference>
<evidence type="ECO:0000256" key="5">
    <source>
        <dbReference type="ARBA" id="ARBA00022692"/>
    </source>
</evidence>
<keyword evidence="7 8" id="KW-0472">Membrane</keyword>
<feature type="transmembrane region" description="Helical" evidence="8">
    <location>
        <begin position="348"/>
        <end position="367"/>
    </location>
</feature>
<evidence type="ECO:0000256" key="2">
    <source>
        <dbReference type="ARBA" id="ARBA00022475"/>
    </source>
</evidence>
<dbReference type="AlphaFoldDB" id="A0A3N1UNY8"/>
<feature type="transmembrane region" description="Helical" evidence="8">
    <location>
        <begin position="176"/>
        <end position="200"/>
    </location>
</feature>
<dbReference type="GO" id="GO:0016763">
    <property type="term" value="F:pentosyltransferase activity"/>
    <property type="evidence" value="ECO:0007669"/>
    <property type="project" value="TreeGrafter"/>
</dbReference>
<evidence type="ECO:0000256" key="7">
    <source>
        <dbReference type="ARBA" id="ARBA00023136"/>
    </source>
</evidence>
<gene>
    <name evidence="10" type="ORF">EDC27_3118</name>
</gene>
<reference evidence="10 11" key="1">
    <citation type="submission" date="2018-11" db="EMBL/GenBank/DDBJ databases">
        <title>Genomic Encyclopedia of Type Strains, Phase IV (KMG-IV): sequencing the most valuable type-strain genomes for metagenomic binning, comparative biology and taxonomic classification.</title>
        <authorList>
            <person name="Goeker M."/>
        </authorList>
    </citation>
    <scope>NUCLEOTIDE SEQUENCE [LARGE SCALE GENOMIC DNA]</scope>
    <source>
        <strain evidence="10 11">DSM 22027</strain>
    </source>
</reference>
<evidence type="ECO:0000256" key="4">
    <source>
        <dbReference type="ARBA" id="ARBA00022679"/>
    </source>
</evidence>
<evidence type="ECO:0000256" key="3">
    <source>
        <dbReference type="ARBA" id="ARBA00022676"/>
    </source>
</evidence>
<dbReference type="PANTHER" id="PTHR33908">
    <property type="entry name" value="MANNOSYLTRANSFERASE YKCB-RELATED"/>
    <property type="match status" value="1"/>
</dbReference>
<keyword evidence="4 10" id="KW-0808">Transferase</keyword>
<dbReference type="EMBL" id="RJVA01000017">
    <property type="protein sequence ID" value="ROQ89581.1"/>
    <property type="molecule type" value="Genomic_DNA"/>
</dbReference>
<keyword evidence="11" id="KW-1185">Reference proteome</keyword>
<sequence length="529" mass="59932">MGRESANSQGWPRPLKGLLLWALLCAVLGTLAFQGTRGLYESTEGRYAECAQEMLVTGDFLRPTLDYAPHWTKPPLAYWAVAVGVKLFGRNAWGARAYLVPTFVLTVCAVYWLARWLWNPGVGTVSALVFATLWGPMGAANTVNTDSLLTLWETWALACFWWGVRTRRVGPIVLMWWFFGMAFLTKGPPGLLPLLALIVFRMLSQDQEVRGVRLWVPAGIGLGLVTALWWYVWAVAHYPGLTSYWLKHEVIGRVATDEFKRHSRWYEMFTVYWPFLLGGALPWLGLVLWIERHRIGVWFRRRRSEGEQGTLDGIKACWKNLSTEARFVVFALLIPLSVFSLSRSRLPLYVLPLFPILACAIGWKIRNFIDQGLLTPKRFMALALAGTVVIVFGKGIMATWSSKKDMGTLARALEAAWPESEGVRNQPLYVYSKRPLHGLHFYWGDPFIRVYSKFNKPTPPGYFPPSVLTDHQASGMWHPSMQKHVLTPRETEPYLRGWLCQQGYQGSTKSLTPHWILLVVTPGPCGVTS</sequence>
<keyword evidence="5 8" id="KW-0812">Transmembrane</keyword>
<accession>A0A3N1UNY8</accession>
<evidence type="ECO:0000256" key="6">
    <source>
        <dbReference type="ARBA" id="ARBA00022989"/>
    </source>
</evidence>
<dbReference type="RefSeq" id="WP_170161868.1">
    <property type="nucleotide sequence ID" value="NZ_RJVA01000017.1"/>
</dbReference>
<keyword evidence="2" id="KW-1003">Cell membrane</keyword>
<feature type="transmembrane region" description="Helical" evidence="8">
    <location>
        <begin position="120"/>
        <end position="140"/>
    </location>
</feature>
<evidence type="ECO:0000256" key="1">
    <source>
        <dbReference type="ARBA" id="ARBA00004651"/>
    </source>
</evidence>
<keyword evidence="3" id="KW-0328">Glycosyltransferase</keyword>
<dbReference type="GO" id="GO:0005886">
    <property type="term" value="C:plasma membrane"/>
    <property type="evidence" value="ECO:0007669"/>
    <property type="project" value="UniProtKB-SubCell"/>
</dbReference>